<dbReference type="InterPro" id="IPR013087">
    <property type="entry name" value="Znf_C2H2_type"/>
</dbReference>
<dbReference type="InterPro" id="IPR036236">
    <property type="entry name" value="Znf_C2H2_sf"/>
</dbReference>
<gene>
    <name evidence="11" type="primary">LOC113515120</name>
</gene>
<feature type="region of interest" description="Disordered" evidence="7">
    <location>
        <begin position="102"/>
        <end position="126"/>
    </location>
</feature>
<evidence type="ECO:0000256" key="3">
    <source>
        <dbReference type="ARBA" id="ARBA00022771"/>
    </source>
</evidence>
<proteinExistence type="predicted"/>
<accession>A0ABM3ML26</accession>
<dbReference type="SMART" id="SM00355">
    <property type="entry name" value="ZnF_C2H2"/>
    <property type="match status" value="3"/>
</dbReference>
<feature type="binding site" evidence="6">
    <location>
        <position position="54"/>
    </location>
    <ligand>
        <name>Zn(2+)</name>
        <dbReference type="ChEBI" id="CHEBI:29105"/>
    </ligand>
</feature>
<dbReference type="SMART" id="SM00868">
    <property type="entry name" value="zf-AD"/>
    <property type="match status" value="1"/>
</dbReference>
<feature type="binding site" evidence="6">
    <location>
        <position position="57"/>
    </location>
    <ligand>
        <name>Zn(2+)</name>
        <dbReference type="ChEBI" id="CHEBI:29105"/>
    </ligand>
</feature>
<feature type="binding site" evidence="6">
    <location>
        <position position="16"/>
    </location>
    <ligand>
        <name>Zn(2+)</name>
        <dbReference type="ChEBI" id="CHEBI:29105"/>
    </ligand>
</feature>
<dbReference type="Proteomes" id="UP001652740">
    <property type="component" value="Unplaced"/>
</dbReference>
<dbReference type="SUPFAM" id="SSF57667">
    <property type="entry name" value="beta-beta-alpha zinc fingers"/>
    <property type="match status" value="2"/>
</dbReference>
<evidence type="ECO:0000256" key="4">
    <source>
        <dbReference type="ARBA" id="ARBA00022833"/>
    </source>
</evidence>
<feature type="domain" description="C2H2-type" evidence="8">
    <location>
        <begin position="211"/>
        <end position="240"/>
    </location>
</feature>
<dbReference type="PANTHER" id="PTHR19818:SF139">
    <property type="entry name" value="PAIR-RULE PROTEIN ODD-PAIRED"/>
    <property type="match status" value="1"/>
</dbReference>
<dbReference type="GeneID" id="113515120"/>
<feature type="domain" description="ZAD" evidence="9">
    <location>
        <begin position="11"/>
        <end position="81"/>
    </location>
</feature>
<dbReference type="PANTHER" id="PTHR19818">
    <property type="entry name" value="ZINC FINGER PROTEIN ZIC AND GLI"/>
    <property type="match status" value="1"/>
</dbReference>
<evidence type="ECO:0000256" key="5">
    <source>
        <dbReference type="PROSITE-ProRule" id="PRU00042"/>
    </source>
</evidence>
<dbReference type="InterPro" id="IPR050329">
    <property type="entry name" value="GLI_C2H2-zinc-finger"/>
</dbReference>
<dbReference type="PROSITE" id="PS51915">
    <property type="entry name" value="ZAD"/>
    <property type="match status" value="1"/>
</dbReference>
<dbReference type="Gene3D" id="3.30.160.60">
    <property type="entry name" value="Classic Zinc Finger"/>
    <property type="match status" value="2"/>
</dbReference>
<keyword evidence="3 5" id="KW-0863">Zinc-finger</keyword>
<keyword evidence="2" id="KW-0677">Repeat</keyword>
<reference evidence="11" key="1">
    <citation type="submission" date="2025-08" db="UniProtKB">
        <authorList>
            <consortium name="RefSeq"/>
        </authorList>
    </citation>
    <scope>IDENTIFICATION</scope>
    <source>
        <tissue evidence="11">Whole larvae</tissue>
    </source>
</reference>
<dbReference type="PROSITE" id="PS00028">
    <property type="entry name" value="ZINC_FINGER_C2H2_1"/>
    <property type="match status" value="3"/>
</dbReference>
<feature type="compositionally biased region" description="Polar residues" evidence="7">
    <location>
        <begin position="152"/>
        <end position="163"/>
    </location>
</feature>
<dbReference type="Gene3D" id="3.40.1800.20">
    <property type="match status" value="1"/>
</dbReference>
<feature type="domain" description="C2H2-type" evidence="8">
    <location>
        <begin position="185"/>
        <end position="207"/>
    </location>
</feature>
<evidence type="ECO:0000256" key="1">
    <source>
        <dbReference type="ARBA" id="ARBA00022723"/>
    </source>
</evidence>
<feature type="compositionally biased region" description="Basic and acidic residues" evidence="7">
    <location>
        <begin position="105"/>
        <end position="126"/>
    </location>
</feature>
<protein>
    <submittedName>
        <fullName evidence="11">Zinc finger protein 468-like</fullName>
    </submittedName>
</protein>
<keyword evidence="1 6" id="KW-0479">Metal-binding</keyword>
<evidence type="ECO:0000256" key="6">
    <source>
        <dbReference type="PROSITE-ProRule" id="PRU01263"/>
    </source>
</evidence>
<keyword evidence="4 6" id="KW-0862">Zinc</keyword>
<dbReference type="RefSeq" id="XP_052751845.1">
    <property type="nucleotide sequence ID" value="XM_052895885.1"/>
</dbReference>
<evidence type="ECO:0000259" key="8">
    <source>
        <dbReference type="PROSITE" id="PS50157"/>
    </source>
</evidence>
<evidence type="ECO:0000313" key="10">
    <source>
        <dbReference type="Proteomes" id="UP001652740"/>
    </source>
</evidence>
<feature type="domain" description="C2H2-type" evidence="8">
    <location>
        <begin position="241"/>
        <end position="264"/>
    </location>
</feature>
<dbReference type="Pfam" id="PF07776">
    <property type="entry name" value="zf-AD"/>
    <property type="match status" value="1"/>
</dbReference>
<dbReference type="SUPFAM" id="SSF57716">
    <property type="entry name" value="Glucocorticoid receptor-like (DNA-binding domain)"/>
    <property type="match status" value="1"/>
</dbReference>
<organism evidence="10 11">
    <name type="scientific">Galleria mellonella</name>
    <name type="common">Greater wax moth</name>
    <dbReference type="NCBI Taxonomy" id="7137"/>
    <lineage>
        <taxon>Eukaryota</taxon>
        <taxon>Metazoa</taxon>
        <taxon>Ecdysozoa</taxon>
        <taxon>Arthropoda</taxon>
        <taxon>Hexapoda</taxon>
        <taxon>Insecta</taxon>
        <taxon>Pterygota</taxon>
        <taxon>Neoptera</taxon>
        <taxon>Endopterygota</taxon>
        <taxon>Lepidoptera</taxon>
        <taxon>Glossata</taxon>
        <taxon>Ditrysia</taxon>
        <taxon>Pyraloidea</taxon>
        <taxon>Pyralidae</taxon>
        <taxon>Galleriinae</taxon>
        <taxon>Galleria</taxon>
    </lineage>
</organism>
<dbReference type="InterPro" id="IPR012934">
    <property type="entry name" value="Znf_AD"/>
</dbReference>
<evidence type="ECO:0000256" key="2">
    <source>
        <dbReference type="ARBA" id="ARBA00022737"/>
    </source>
</evidence>
<dbReference type="Pfam" id="PF00096">
    <property type="entry name" value="zf-C2H2"/>
    <property type="match status" value="3"/>
</dbReference>
<dbReference type="PROSITE" id="PS50157">
    <property type="entry name" value="ZINC_FINGER_C2H2_2"/>
    <property type="match status" value="3"/>
</dbReference>
<name>A0ABM3ML26_GALME</name>
<evidence type="ECO:0000259" key="9">
    <source>
        <dbReference type="PROSITE" id="PS51915"/>
    </source>
</evidence>
<feature type="region of interest" description="Disordered" evidence="7">
    <location>
        <begin position="152"/>
        <end position="175"/>
    </location>
</feature>
<feature type="binding site" evidence="6">
    <location>
        <position position="13"/>
    </location>
    <ligand>
        <name>Zn(2+)</name>
        <dbReference type="ChEBI" id="CHEBI:29105"/>
    </ligand>
</feature>
<keyword evidence="10" id="KW-1185">Reference proteome</keyword>
<evidence type="ECO:0000313" key="11">
    <source>
        <dbReference type="RefSeq" id="XP_052751845.1"/>
    </source>
</evidence>
<evidence type="ECO:0000256" key="7">
    <source>
        <dbReference type="SAM" id="MobiDB-lite"/>
    </source>
</evidence>
<sequence>MEEPSVILFYEKCRLCLNQHGKYNIFDVEDLCVDILLHTGVEISQLDNLPQRICEDCAEIIKKAKQLRILATKNDSNLRLLFASEVNVDQSQSVELNNTISSSADEVRNKQETENSNKPCRNKDAEENVTKFNSKKEKTIAVRKDLFETLTVSSSTKSHSNPSDIKKNVNKSKKCKNKSDQSETYKCQECKKVFDKPKKLYLHKRVHNKTVVCPLDACNKTFATRSDLEKHFRTHTGEKPYECCICQQSFTQRGTLKAHRRAVHQDVLNES</sequence>